<evidence type="ECO:0000259" key="15">
    <source>
        <dbReference type="PROSITE" id="PS50262"/>
    </source>
</evidence>
<keyword evidence="8 14" id="KW-0472">Membrane</keyword>
<dbReference type="InterPro" id="IPR000276">
    <property type="entry name" value="GPCR_Rhodpsn"/>
</dbReference>
<protein>
    <recommendedName>
        <fullName evidence="14">Olfactory receptor</fullName>
    </recommendedName>
</protein>
<keyword evidence="10 13" id="KW-0675">Receptor</keyword>
<evidence type="ECO:0000256" key="14">
    <source>
        <dbReference type="RuleBase" id="RU363047"/>
    </source>
</evidence>
<proteinExistence type="inferred from homology"/>
<dbReference type="SUPFAM" id="SSF81321">
    <property type="entry name" value="Family A G protein-coupled receptor-like"/>
    <property type="match status" value="1"/>
</dbReference>
<feature type="domain" description="G-protein coupled receptors family 1 profile" evidence="15">
    <location>
        <begin position="30"/>
        <end position="278"/>
    </location>
</feature>
<dbReference type="Gene3D" id="1.20.1070.10">
    <property type="entry name" value="Rhodopsin 7-helix transmembrane proteins"/>
    <property type="match status" value="1"/>
</dbReference>
<keyword evidence="12 13" id="KW-0807">Transducer</keyword>
<feature type="transmembrane region" description="Helical" evidence="14">
    <location>
        <begin position="133"/>
        <end position="156"/>
    </location>
</feature>
<keyword evidence="17" id="KW-1185">Reference proteome</keyword>
<keyword evidence="6 14" id="KW-1133">Transmembrane helix</keyword>
<feature type="transmembrane region" description="Helical" evidence="14">
    <location>
        <begin position="15"/>
        <end position="44"/>
    </location>
</feature>
<sequence length="293" mass="33115">FFLLGFKNPPILNTILFILFILIYFLTVALNVLIISLVATVPILKSPMYFFLSHLSASDILVTTNITPNMLHVILHVESTISLTGCITQFHFHCLSSAAECLFLTVMSYDRYLAICKPLHYTSIMDSSLCLQLAVWSWILSFSVSLLIAFLIHQLVFCGHVIDHYFCDFVPLLQLSCSDSTIVKMTNIVLSIPLMILPLSFIFYTYISIFITISRISTSSGKLKSFYTCSSHLIVVSIYYGILIAIYMTPSINSSFNANKAISLLFTMGTPIFNPIIYCLRNKDIKKAMRKFL</sequence>
<evidence type="ECO:0000256" key="1">
    <source>
        <dbReference type="ARBA" id="ARBA00004651"/>
    </source>
</evidence>
<evidence type="ECO:0000256" key="13">
    <source>
        <dbReference type="RuleBase" id="RU000688"/>
    </source>
</evidence>
<dbReference type="FunFam" id="1.20.1070.10:FF:000010">
    <property type="entry name" value="Olfactory receptor"/>
    <property type="match status" value="1"/>
</dbReference>
<keyword evidence="3 14" id="KW-0716">Sensory transduction</keyword>
<evidence type="ECO:0000256" key="11">
    <source>
        <dbReference type="ARBA" id="ARBA00023180"/>
    </source>
</evidence>
<keyword evidence="9" id="KW-1015">Disulfide bond</keyword>
<feature type="non-terminal residue" evidence="16">
    <location>
        <position position="293"/>
    </location>
</feature>
<evidence type="ECO:0000256" key="10">
    <source>
        <dbReference type="ARBA" id="ARBA00023170"/>
    </source>
</evidence>
<name>A0AAD1RIU6_PELCU</name>
<gene>
    <name evidence="16" type="ORF">PECUL_23A057236</name>
</gene>
<dbReference type="PRINTS" id="PR00237">
    <property type="entry name" value="GPCRRHODOPSN"/>
</dbReference>
<dbReference type="PANTHER" id="PTHR24242:SF253">
    <property type="entry name" value="OLFACTORY RECEPTOR-RELATED"/>
    <property type="match status" value="1"/>
</dbReference>
<evidence type="ECO:0000256" key="2">
    <source>
        <dbReference type="ARBA" id="ARBA00022475"/>
    </source>
</evidence>
<reference evidence="16" key="1">
    <citation type="submission" date="2022-03" db="EMBL/GenBank/DDBJ databases">
        <authorList>
            <person name="Alioto T."/>
            <person name="Alioto T."/>
            <person name="Gomez Garrido J."/>
        </authorList>
    </citation>
    <scope>NUCLEOTIDE SEQUENCE</scope>
</reference>
<evidence type="ECO:0000256" key="6">
    <source>
        <dbReference type="ARBA" id="ARBA00022989"/>
    </source>
</evidence>
<dbReference type="GO" id="GO:0004984">
    <property type="term" value="F:olfactory receptor activity"/>
    <property type="evidence" value="ECO:0007669"/>
    <property type="project" value="InterPro"/>
</dbReference>
<feature type="transmembrane region" description="Helical" evidence="14">
    <location>
        <begin position="261"/>
        <end position="280"/>
    </location>
</feature>
<evidence type="ECO:0000256" key="4">
    <source>
        <dbReference type="ARBA" id="ARBA00022692"/>
    </source>
</evidence>
<accession>A0AAD1RIU6</accession>
<dbReference type="PRINTS" id="PR00245">
    <property type="entry name" value="OLFACTORYR"/>
</dbReference>
<dbReference type="GO" id="GO:0004930">
    <property type="term" value="F:G protein-coupled receptor activity"/>
    <property type="evidence" value="ECO:0007669"/>
    <property type="project" value="UniProtKB-KW"/>
</dbReference>
<evidence type="ECO:0000256" key="8">
    <source>
        <dbReference type="ARBA" id="ARBA00023136"/>
    </source>
</evidence>
<comment type="subcellular location">
    <subcellularLocation>
        <location evidence="1 14">Cell membrane</location>
        <topology evidence="1 14">Multi-pass membrane protein</topology>
    </subcellularLocation>
</comment>
<dbReference type="InterPro" id="IPR017452">
    <property type="entry name" value="GPCR_Rhodpsn_7TM"/>
</dbReference>
<dbReference type="Proteomes" id="UP001295444">
    <property type="component" value="Chromosome 03"/>
</dbReference>
<keyword evidence="2 14" id="KW-1003">Cell membrane</keyword>
<evidence type="ECO:0000256" key="12">
    <source>
        <dbReference type="ARBA" id="ARBA00023224"/>
    </source>
</evidence>
<dbReference type="AlphaFoldDB" id="A0AAD1RIU6"/>
<dbReference type="Pfam" id="PF13853">
    <property type="entry name" value="7tm_4"/>
    <property type="match status" value="1"/>
</dbReference>
<feature type="non-terminal residue" evidence="16">
    <location>
        <position position="1"/>
    </location>
</feature>
<comment type="similarity">
    <text evidence="13">Belongs to the G-protein coupled receptor 1 family.</text>
</comment>
<dbReference type="PROSITE" id="PS50262">
    <property type="entry name" value="G_PROTEIN_RECEP_F1_2"/>
    <property type="match status" value="1"/>
</dbReference>
<dbReference type="PANTHER" id="PTHR24242">
    <property type="entry name" value="G-PROTEIN COUPLED RECEPTOR"/>
    <property type="match status" value="1"/>
</dbReference>
<dbReference type="InterPro" id="IPR000725">
    <property type="entry name" value="Olfact_rcpt"/>
</dbReference>
<dbReference type="PROSITE" id="PS00237">
    <property type="entry name" value="G_PROTEIN_RECEP_F1_1"/>
    <property type="match status" value="1"/>
</dbReference>
<evidence type="ECO:0000313" key="17">
    <source>
        <dbReference type="Proteomes" id="UP001295444"/>
    </source>
</evidence>
<evidence type="ECO:0000256" key="7">
    <source>
        <dbReference type="ARBA" id="ARBA00023040"/>
    </source>
</evidence>
<keyword evidence="7 13" id="KW-0297">G-protein coupled receptor</keyword>
<evidence type="ECO:0000256" key="9">
    <source>
        <dbReference type="ARBA" id="ARBA00023157"/>
    </source>
</evidence>
<dbReference type="EMBL" id="OW240914">
    <property type="protein sequence ID" value="CAH2272518.1"/>
    <property type="molecule type" value="Genomic_DNA"/>
</dbReference>
<dbReference type="GO" id="GO:0005886">
    <property type="term" value="C:plasma membrane"/>
    <property type="evidence" value="ECO:0007669"/>
    <property type="project" value="UniProtKB-SubCell"/>
</dbReference>
<organism evidence="16 17">
    <name type="scientific">Pelobates cultripes</name>
    <name type="common">Western spadefoot toad</name>
    <dbReference type="NCBI Taxonomy" id="61616"/>
    <lineage>
        <taxon>Eukaryota</taxon>
        <taxon>Metazoa</taxon>
        <taxon>Chordata</taxon>
        <taxon>Craniata</taxon>
        <taxon>Vertebrata</taxon>
        <taxon>Euteleostomi</taxon>
        <taxon>Amphibia</taxon>
        <taxon>Batrachia</taxon>
        <taxon>Anura</taxon>
        <taxon>Pelobatoidea</taxon>
        <taxon>Pelobatidae</taxon>
        <taxon>Pelobates</taxon>
    </lineage>
</organism>
<dbReference type="InterPro" id="IPR050939">
    <property type="entry name" value="Olfactory_GPCR1"/>
</dbReference>
<feature type="transmembrane region" description="Helical" evidence="14">
    <location>
        <begin position="188"/>
        <end position="213"/>
    </location>
</feature>
<keyword evidence="5 14" id="KW-0552">Olfaction</keyword>
<feature type="transmembrane region" description="Helical" evidence="14">
    <location>
        <begin position="225"/>
        <end position="249"/>
    </location>
</feature>
<keyword evidence="4 13" id="KW-0812">Transmembrane</keyword>
<evidence type="ECO:0000256" key="5">
    <source>
        <dbReference type="ARBA" id="ARBA00022725"/>
    </source>
</evidence>
<keyword evidence="11" id="KW-0325">Glycoprotein</keyword>
<evidence type="ECO:0000256" key="3">
    <source>
        <dbReference type="ARBA" id="ARBA00022606"/>
    </source>
</evidence>
<evidence type="ECO:0000313" key="16">
    <source>
        <dbReference type="EMBL" id="CAH2272518.1"/>
    </source>
</evidence>